<dbReference type="AlphaFoldDB" id="A0A3B5Z0I8"/>
<organism evidence="1">
    <name type="scientific">Triticum aestivum</name>
    <name type="common">Wheat</name>
    <dbReference type="NCBI Taxonomy" id="4565"/>
    <lineage>
        <taxon>Eukaryota</taxon>
        <taxon>Viridiplantae</taxon>
        <taxon>Streptophyta</taxon>
        <taxon>Embryophyta</taxon>
        <taxon>Tracheophyta</taxon>
        <taxon>Spermatophyta</taxon>
        <taxon>Magnoliopsida</taxon>
        <taxon>Liliopsida</taxon>
        <taxon>Poales</taxon>
        <taxon>Poaceae</taxon>
        <taxon>BOP clade</taxon>
        <taxon>Pooideae</taxon>
        <taxon>Triticodae</taxon>
        <taxon>Triticeae</taxon>
        <taxon>Triticinae</taxon>
        <taxon>Triticum</taxon>
    </lineage>
</organism>
<dbReference type="SUPFAM" id="SSF49777">
    <property type="entry name" value="PEBP-like"/>
    <property type="match status" value="1"/>
</dbReference>
<dbReference type="Gramene" id="TraesWEE_scaffold_062651_01G000100.1">
    <property type="protein sequence ID" value="TraesWEE_scaffold_062651_01G000100.1"/>
    <property type="gene ID" value="TraesWEE_scaffold_062651_01G000100"/>
</dbReference>
<dbReference type="PANTHER" id="PTHR30289:SF1">
    <property type="entry name" value="PEBP (PHOSPHATIDYLETHANOLAMINE-BINDING PROTEIN) FAMILY PROTEIN"/>
    <property type="match status" value="1"/>
</dbReference>
<dbReference type="STRING" id="4565.A0A3B5Z0I8"/>
<dbReference type="PANTHER" id="PTHR30289">
    <property type="entry name" value="UNCHARACTERIZED PROTEIN YBCL-RELATED"/>
    <property type="match status" value="1"/>
</dbReference>
<name>A0A3B5Z0I8_WHEAT</name>
<dbReference type="Proteomes" id="UP000019116">
    <property type="component" value="Chromosome 1B"/>
</dbReference>
<dbReference type="Gramene" id="TraesROB_scaffold_120077_01G000100.1">
    <property type="protein sequence ID" value="TraesROB_scaffold_120077_01G000100.1"/>
    <property type="gene ID" value="TraesROB_scaffold_120077_01G000100"/>
</dbReference>
<dbReference type="Gene3D" id="3.90.280.10">
    <property type="entry name" value="PEBP-like"/>
    <property type="match status" value="1"/>
</dbReference>
<dbReference type="CDD" id="cd00865">
    <property type="entry name" value="PEBP_bact_arch"/>
    <property type="match status" value="1"/>
</dbReference>
<dbReference type="InterPro" id="IPR005247">
    <property type="entry name" value="YbhB_YbcL/LppC-like"/>
</dbReference>
<proteinExistence type="predicted"/>
<reference evidence="1" key="2">
    <citation type="submission" date="2018-10" db="UniProtKB">
        <authorList>
            <consortium name="EnsemblPlants"/>
        </authorList>
    </citation>
    <scope>IDENTIFICATION</scope>
</reference>
<accession>A0A3B5Z0I8</accession>
<evidence type="ECO:0000313" key="1">
    <source>
        <dbReference type="EnsemblPlants" id="TraesCS1B02G304800.1"/>
    </source>
</evidence>
<dbReference type="Gramene" id="TraesCLE_scaffold_054804_01G000100.1">
    <property type="protein sequence ID" value="TraesCLE_scaffold_054804_01G000100.1"/>
    <property type="gene ID" value="TraesCLE_scaffold_054804_01G000100"/>
</dbReference>
<dbReference type="NCBIfam" id="TIGR00481">
    <property type="entry name" value="YbhB/YbcL family Raf kinase inhibitor-like protein"/>
    <property type="match status" value="1"/>
</dbReference>
<dbReference type="EnsemblPlants" id="TraesCS1B02G304800.1">
    <property type="protein sequence ID" value="TraesCS1B02G304800.1"/>
    <property type="gene ID" value="TraesCS1B02G304800"/>
</dbReference>
<dbReference type="InterPro" id="IPR008914">
    <property type="entry name" value="PEBP"/>
</dbReference>
<evidence type="ECO:0000313" key="2">
    <source>
        <dbReference type="Proteomes" id="UP000019116"/>
    </source>
</evidence>
<sequence length="167" mass="17794">MAQEGLRLVCPPVSAHEGRLPRQYTLEGQGAKKDISPPLEWYGVPDGTRSLAVVVQDIDADERVPWTHWVVANISPEEKGLPEGFSGAGGNANAGSGAGGVQEGVNDWKQPGWRGPVPDSHGHRIQFRLYALDDVLSLGNKVTVDKVMEAIEGHVLGEAEITPGTVA</sequence>
<keyword evidence="2" id="KW-1185">Reference proteome</keyword>
<dbReference type="SMR" id="A0A3B5Z0I8"/>
<protein>
    <submittedName>
        <fullName evidence="1">Uncharacterized protein</fullName>
    </submittedName>
</protein>
<dbReference type="Pfam" id="PF01161">
    <property type="entry name" value="PBP"/>
    <property type="match status" value="1"/>
</dbReference>
<dbReference type="Gramene" id="TraesRN1B0100853700.1">
    <property type="protein sequence ID" value="TraesRN1B0100853700.1"/>
    <property type="gene ID" value="TraesRN1B0100853700"/>
</dbReference>
<dbReference type="Gramene" id="TraesCS1B02G304800.1">
    <property type="protein sequence ID" value="TraesCS1B02G304800.1"/>
    <property type="gene ID" value="TraesCS1B02G304800"/>
</dbReference>
<dbReference type="InterPro" id="IPR036610">
    <property type="entry name" value="PEBP-like_sf"/>
</dbReference>
<reference evidence="1" key="1">
    <citation type="submission" date="2018-08" db="EMBL/GenBank/DDBJ databases">
        <authorList>
            <person name="Rossello M."/>
        </authorList>
    </citation>
    <scope>NUCLEOTIDE SEQUENCE [LARGE SCALE GENOMIC DNA]</scope>
    <source>
        <strain evidence="1">cv. Chinese Spring</strain>
    </source>
</reference>
<dbReference type="PaxDb" id="4565-Traes_1BL_5D23F5133.1"/>
<dbReference type="Gramene" id="TraesCS1B03G0841700.1">
    <property type="protein sequence ID" value="TraesCS1B03G0841700.1.CDS"/>
    <property type="gene ID" value="TraesCS1B03G0841700"/>
</dbReference>
<dbReference type="OMA" id="LRWEGFP"/>
<dbReference type="OrthoDB" id="10251855at2759"/>